<keyword evidence="7" id="KW-1185">Reference proteome</keyword>
<evidence type="ECO:0000313" key="6">
    <source>
        <dbReference type="EMBL" id="MBT1700132.1"/>
    </source>
</evidence>
<dbReference type="Proteomes" id="UP001319200">
    <property type="component" value="Unassembled WGS sequence"/>
</dbReference>
<accession>A0AAP2GRY7</accession>
<proteinExistence type="predicted"/>
<dbReference type="InterPro" id="IPR026444">
    <property type="entry name" value="Secre_tail"/>
</dbReference>
<evidence type="ECO:0000259" key="5">
    <source>
        <dbReference type="Pfam" id="PF19408"/>
    </source>
</evidence>
<dbReference type="CDD" id="cd15482">
    <property type="entry name" value="Sialidase_non-viral"/>
    <property type="match status" value="3"/>
</dbReference>
<dbReference type="NCBIfam" id="TIGR04183">
    <property type="entry name" value="Por_Secre_tail"/>
    <property type="match status" value="1"/>
</dbReference>
<dbReference type="InterPro" id="IPR015943">
    <property type="entry name" value="WD40/YVTN_repeat-like_dom_sf"/>
</dbReference>
<dbReference type="InterPro" id="IPR013783">
    <property type="entry name" value="Ig-like_fold"/>
</dbReference>
<gene>
    <name evidence="6" type="ORF">KK083_24805</name>
</gene>
<feature type="domain" description="Photosynthesis system II assembly factor Ycf48/Hcf136-like" evidence="3">
    <location>
        <begin position="1179"/>
        <end position="1252"/>
    </location>
</feature>
<keyword evidence="1" id="KW-0602">Photosynthesis</keyword>
<dbReference type="PANTHER" id="PTHR47199">
    <property type="entry name" value="PHOTOSYSTEM II STABILITY/ASSEMBLY FACTOR HCF136, CHLOROPLASTIC"/>
    <property type="match status" value="1"/>
</dbReference>
<evidence type="ECO:0000259" key="4">
    <source>
        <dbReference type="Pfam" id="PF18962"/>
    </source>
</evidence>
<comment type="caution">
    <text evidence="6">The sequence shown here is derived from an EMBL/GenBank/DDBJ whole genome shotgun (WGS) entry which is preliminary data.</text>
</comment>
<dbReference type="InterPro" id="IPR028203">
    <property type="entry name" value="PSII_CF48-like_dom"/>
</dbReference>
<evidence type="ECO:0000313" key="7">
    <source>
        <dbReference type="Proteomes" id="UP001319200"/>
    </source>
</evidence>
<evidence type="ECO:0000256" key="2">
    <source>
        <dbReference type="ARBA" id="ARBA00023276"/>
    </source>
</evidence>
<feature type="domain" description="Photosynthesis system II assembly factor Ycf48/Hcf136-like" evidence="3">
    <location>
        <begin position="832"/>
        <end position="928"/>
    </location>
</feature>
<dbReference type="Gene3D" id="2.60.40.10">
    <property type="entry name" value="Immunoglobulins"/>
    <property type="match status" value="1"/>
</dbReference>
<dbReference type="RefSeq" id="WP_254168510.1">
    <property type="nucleotide sequence ID" value="NZ_JAHESF010000035.1"/>
</dbReference>
<evidence type="ECO:0000259" key="3">
    <source>
        <dbReference type="Pfam" id="PF14870"/>
    </source>
</evidence>
<reference evidence="6 7" key="1">
    <citation type="submission" date="2021-05" db="EMBL/GenBank/DDBJ databases">
        <title>A Polyphasic approach of four new species of the genus Ohtaekwangia: Ohtaekwangia histidinii sp. nov., Ohtaekwangia cretensis sp. nov., Ohtaekwangia indiensis sp. nov., Ohtaekwangia reichenbachii sp. nov. from diverse environment.</title>
        <authorList>
            <person name="Octaviana S."/>
        </authorList>
    </citation>
    <scope>NUCLEOTIDE SEQUENCE [LARGE SCALE GENOMIC DNA]</scope>
    <source>
        <strain evidence="6 7">PWU4</strain>
    </source>
</reference>
<dbReference type="Pfam" id="PF14870">
    <property type="entry name" value="PSII_BNR"/>
    <property type="match status" value="2"/>
</dbReference>
<feature type="domain" description="PKD-like" evidence="5">
    <location>
        <begin position="1261"/>
        <end position="1337"/>
    </location>
</feature>
<dbReference type="SUPFAM" id="SSF110296">
    <property type="entry name" value="Oligoxyloglucan reducing end-specific cellobiohydrolase"/>
    <property type="match status" value="3"/>
</dbReference>
<dbReference type="Pfam" id="PF19408">
    <property type="entry name" value="PKD_6"/>
    <property type="match status" value="1"/>
</dbReference>
<dbReference type="CDD" id="cd11304">
    <property type="entry name" value="Cadherin_repeat"/>
    <property type="match status" value="1"/>
</dbReference>
<dbReference type="PANTHER" id="PTHR47199:SF2">
    <property type="entry name" value="PHOTOSYSTEM II STABILITY_ASSEMBLY FACTOR HCF136, CHLOROPLASTIC"/>
    <property type="match status" value="1"/>
</dbReference>
<sequence>MFRIPALAITWLCLTFIATVAQTPLKNFRSISLTYALGDKVFACADDGNIGNELWVSDGTPEGTKLLKDFNVGYGASGISKFITFKGKVYFGAYTSQYQSELWYSDGTTSGTVMVADLTPPNDYYGGTSPQHFTIFQNHLYFTSADGKLYKTTGEQGNATVVDQLSYTGRIAHVTSAAGKLYYYKGSDILYWTDGTATGDFDLPLDIEDTYFKGLFTTGGQLFAMRGSTYDNHIKLYALNHATNVWTKVFDVKTPTYGNHEITNFTAMGDKLFFTLRKDYDNVAETEELWVTNGTLAGTSMLRSFAWQRHMSESGMENFKVFNNAVYFRSGYPTKSALWKSDGTVAGTAKVHDVEITRPYNLPNEPVIANDRLYFAGTPVEYGAPSLWSTDGTTEGTKFEMALSTNLGGLPHWFSSNGSLVYFVTAEQFAATLWSTAPAPEINVKIVETGQTVPIQASVPFYNTPINGCSFRTLEISNDGKKALPLGSVQVIGSDFGLEGILPEVLQPGEKTSIKVWMQPVRAGSTSGTLTIYSGDDNEGKIVIQLAAIVSETQKGFCDSFKNNLLRYIKASEAEKPIALSNRAVMELQPEGTVVGTFSIPGAQAGTAYALVSGDGDTHNKEFSILGAQLKTKKKFVFGDRDYYTIRVRATLPDQQVKEALFTIEIQNQLTASIEKDCAIQGERLDYGLTDIAVNSEGKLFVITSMGEIHRSDDDGHSWVVTSMGYNTRLSKIIFKGNAGYVLGDNGMLKSDDNGYNWSQLYVPFSTTSGGYSAFFLDEANGYVAAGGGLYYTADGGKTWEVRKSGGSFNDNYNSLWFETKDKGFATTGYDLVKTTDGGKSWEKINLSSLGFLSGFIGVHFLNANEGFLLTYSGFFYTSNGGAAWQKVELQTNVSPRLVRFIDDKKGYMLGSGILYRTTDGGKNWTLNYVSGETTTGLVIHNNKLYATQAPANSWSGNGGRSLSVSADDGKTWQQLQALGNSTHYAVSFPTPSTGFICSSYQNFKTSDGGITWKPVSWTTQVGTAQFLDETTALFSDNKSIYRSTDGGETITEVFTPVVDYNDYKPLGELYAATRDLVFTYNYGSSIYRSTDAGLTWTYMPFGESITIIDMYFLSADLGFVMDLFGSVYKTTDRGVSWTRVYTRDPLSSIVFRSICFVNEQTGYKGGKNFSKTTDGGVTWQNIFVQFNGEIQELNFMTEQHGYVIVNSGSLYETTDGGATWEQLYLWGAEQPTAVDFRDDNIYLVGEEGYVARYENKRAKPLRPGYISGREVVCAGDVQTYSLPVNYGGNYSWDIPGLPVKDSPSSVELYFKNAGDYTLNVRSYNECGASETRTLTVKVEDIDAPVIMGETTVAANSEQIYAIENRDADNLYAWSIDKSTSYTVDDQNDQVSVKWPKAEVETQGTIRVFATNTRSGCRKRGDDVTVNVLVMVGVEQNLAEAISVYPNPADNVINIESSTLPLHMAELHDLNGKVIFRRALQPFRGDDRINVAQLPQGLYVLKLYGQDNIVITKKIVKQ</sequence>
<evidence type="ECO:0000256" key="1">
    <source>
        <dbReference type="ARBA" id="ARBA00022531"/>
    </source>
</evidence>
<protein>
    <submittedName>
        <fullName evidence="6">T9SS type A sorting domain-containing protein</fullName>
    </submittedName>
</protein>
<dbReference type="Gene3D" id="2.130.10.10">
    <property type="entry name" value="YVTN repeat-like/Quinoprotein amine dehydrogenase"/>
    <property type="match status" value="3"/>
</dbReference>
<name>A0AAP2GRY7_9BACT</name>
<organism evidence="6 7">
    <name type="scientific">Chryseosolibacter histidini</name>
    <dbReference type="NCBI Taxonomy" id="2782349"/>
    <lineage>
        <taxon>Bacteria</taxon>
        <taxon>Pseudomonadati</taxon>
        <taxon>Bacteroidota</taxon>
        <taxon>Cytophagia</taxon>
        <taxon>Cytophagales</taxon>
        <taxon>Chryseotaleaceae</taxon>
        <taxon>Chryseosolibacter</taxon>
    </lineage>
</organism>
<dbReference type="GO" id="GO:0015979">
    <property type="term" value="P:photosynthesis"/>
    <property type="evidence" value="ECO:0007669"/>
    <property type="project" value="UniProtKB-KW"/>
</dbReference>
<keyword evidence="2" id="KW-0604">Photosystem II</keyword>
<dbReference type="Pfam" id="PF18962">
    <property type="entry name" value="Por_Secre_tail"/>
    <property type="match status" value="1"/>
</dbReference>
<dbReference type="InterPro" id="IPR045829">
    <property type="entry name" value="PKD_6"/>
</dbReference>
<dbReference type="EMBL" id="JAHESF010000035">
    <property type="protein sequence ID" value="MBT1700132.1"/>
    <property type="molecule type" value="Genomic_DNA"/>
</dbReference>
<dbReference type="GO" id="GO:0009523">
    <property type="term" value="C:photosystem II"/>
    <property type="evidence" value="ECO:0007669"/>
    <property type="project" value="UniProtKB-KW"/>
</dbReference>
<feature type="domain" description="Secretion system C-terminal sorting" evidence="4">
    <location>
        <begin position="1444"/>
        <end position="1516"/>
    </location>
</feature>